<feature type="transmembrane region" description="Helical" evidence="1">
    <location>
        <begin position="42"/>
        <end position="61"/>
    </location>
</feature>
<dbReference type="KEGG" id="tao:THIAE_02555"/>
<dbReference type="PANTHER" id="PTHR34703:SF1">
    <property type="entry name" value="ANTIPORTER SUBUNIT MNHG2-RELATED"/>
    <property type="match status" value="1"/>
</dbReference>
<dbReference type="OrthoDB" id="9813804at2"/>
<keyword evidence="1" id="KW-1133">Transmembrane helix</keyword>
<evidence type="ECO:0000313" key="2">
    <source>
        <dbReference type="EMBL" id="AHF00808.1"/>
    </source>
</evidence>
<dbReference type="eggNOG" id="COG1320">
    <property type="taxonomic scope" value="Bacteria"/>
</dbReference>
<organism evidence="2 3">
    <name type="scientific">Thiomicrospira aerophila AL3</name>
    <dbReference type="NCBI Taxonomy" id="717772"/>
    <lineage>
        <taxon>Bacteria</taxon>
        <taxon>Pseudomonadati</taxon>
        <taxon>Pseudomonadota</taxon>
        <taxon>Gammaproteobacteria</taxon>
        <taxon>Thiotrichales</taxon>
        <taxon>Piscirickettsiaceae</taxon>
        <taxon>Thiomicrospira</taxon>
    </lineage>
</organism>
<dbReference type="AlphaFoldDB" id="W0DU68"/>
<dbReference type="HOGENOM" id="CLU_121334_2_0_6"/>
<dbReference type="InterPro" id="IPR005133">
    <property type="entry name" value="PhaG_MnhG_YufB"/>
</dbReference>
<dbReference type="NCBIfam" id="TIGR01300">
    <property type="entry name" value="CPA3_mnhG_phaG"/>
    <property type="match status" value="1"/>
</dbReference>
<sequence length="110" mass="12181">MWIIHSLASISILIGLLFFIAGTLGLLRFSDDLSRLHALTKADNLGLGLVLLGMAMLFLSLNITLKLFLIWALVIISAAAVSHVIGQRAYQQQRKKQLNKQPNKQVGETR</sequence>
<dbReference type="Pfam" id="PF03334">
    <property type="entry name" value="PhaG_MnhG_YufB"/>
    <property type="match status" value="1"/>
</dbReference>
<keyword evidence="3" id="KW-1185">Reference proteome</keyword>
<evidence type="ECO:0000256" key="1">
    <source>
        <dbReference type="SAM" id="Phobius"/>
    </source>
</evidence>
<keyword evidence="1" id="KW-0812">Transmembrane</keyword>
<dbReference type="GO" id="GO:0015385">
    <property type="term" value="F:sodium:proton antiporter activity"/>
    <property type="evidence" value="ECO:0007669"/>
    <property type="project" value="TreeGrafter"/>
</dbReference>
<feature type="transmembrane region" description="Helical" evidence="1">
    <location>
        <begin position="6"/>
        <end position="30"/>
    </location>
</feature>
<dbReference type="InParanoid" id="W0DU68"/>
<evidence type="ECO:0000313" key="3">
    <source>
        <dbReference type="Proteomes" id="UP000005380"/>
    </source>
</evidence>
<gene>
    <name evidence="2" type="ORF">THIAE_02555</name>
</gene>
<feature type="transmembrane region" description="Helical" evidence="1">
    <location>
        <begin position="67"/>
        <end position="86"/>
    </location>
</feature>
<accession>W0DU68</accession>
<dbReference type="STRING" id="717772.THIAE_02555"/>
<dbReference type="PANTHER" id="PTHR34703">
    <property type="entry name" value="ANTIPORTER SUBUNIT MNHG2-RELATED"/>
    <property type="match status" value="1"/>
</dbReference>
<dbReference type="Proteomes" id="UP000005380">
    <property type="component" value="Chromosome"/>
</dbReference>
<protein>
    <submittedName>
        <fullName evidence="2">Cation:proton antiporter</fullName>
    </submittedName>
</protein>
<proteinExistence type="predicted"/>
<dbReference type="EMBL" id="CP007030">
    <property type="protein sequence ID" value="AHF00808.1"/>
    <property type="molecule type" value="Genomic_DNA"/>
</dbReference>
<keyword evidence="1" id="KW-0472">Membrane</keyword>
<name>W0DU68_9GAMM</name>
<reference evidence="2 3" key="1">
    <citation type="submission" date="2013-12" db="EMBL/GenBank/DDBJ databases">
        <authorList>
            <consortium name="DOE Joint Genome Institute"/>
            <person name="Kappler U."/>
            <person name="Huntemann M."/>
            <person name="Han J."/>
            <person name="Chen A."/>
            <person name="Kyrpides N."/>
            <person name="Mavromatis K."/>
            <person name="Markowitz V."/>
            <person name="Palaniappan K."/>
            <person name="Ivanova N."/>
            <person name="Schaumberg A."/>
            <person name="Pati A."/>
            <person name="Liolios K."/>
            <person name="Nordberg H.P."/>
            <person name="Cantor M.N."/>
            <person name="Hua S.X."/>
            <person name="Woyke T."/>
        </authorList>
    </citation>
    <scope>NUCLEOTIDE SEQUENCE [LARGE SCALE GENOMIC DNA]</scope>
    <source>
        <strain evidence="3">AL2</strain>
    </source>
</reference>